<protein>
    <recommendedName>
        <fullName evidence="4">EF-hand domain-containing protein</fullName>
    </recommendedName>
</protein>
<dbReference type="FunFam" id="1.10.238.10:FF:000001">
    <property type="entry name" value="Calmodulin 1"/>
    <property type="match status" value="2"/>
</dbReference>
<feature type="domain" description="EF-hand" evidence="4">
    <location>
        <begin position="521"/>
        <end position="556"/>
    </location>
</feature>
<feature type="domain" description="EF-hand" evidence="4">
    <location>
        <begin position="685"/>
        <end position="720"/>
    </location>
</feature>
<dbReference type="Gene3D" id="1.10.238.10">
    <property type="entry name" value="EF-hand"/>
    <property type="match status" value="4"/>
</dbReference>
<dbReference type="PANTHER" id="PTHR23048">
    <property type="entry name" value="MYOSIN LIGHT CHAIN 1, 3"/>
    <property type="match status" value="1"/>
</dbReference>
<dbReference type="CDD" id="cd13905">
    <property type="entry name" value="CuRO_3_tcLLC2_insect_like"/>
    <property type="match status" value="1"/>
</dbReference>
<dbReference type="GO" id="GO:0016460">
    <property type="term" value="C:myosin II complex"/>
    <property type="evidence" value="ECO:0007669"/>
    <property type="project" value="TreeGrafter"/>
</dbReference>
<dbReference type="GO" id="GO:0005507">
    <property type="term" value="F:copper ion binding"/>
    <property type="evidence" value="ECO:0007669"/>
    <property type="project" value="InterPro"/>
</dbReference>
<dbReference type="InterPro" id="IPR008972">
    <property type="entry name" value="Cupredoxin"/>
</dbReference>
<dbReference type="InterPro" id="IPR018247">
    <property type="entry name" value="EF_Hand_1_Ca_BS"/>
</dbReference>
<evidence type="ECO:0000256" key="1">
    <source>
        <dbReference type="ARBA" id="ARBA00022723"/>
    </source>
</evidence>
<dbReference type="PROSITE" id="PS00018">
    <property type="entry name" value="EF_HAND_1"/>
    <property type="match status" value="2"/>
</dbReference>
<dbReference type="SUPFAM" id="SSF49503">
    <property type="entry name" value="Cupredoxins"/>
    <property type="match status" value="1"/>
</dbReference>
<dbReference type="Pfam" id="PF13202">
    <property type="entry name" value="EF-hand_5"/>
    <property type="match status" value="1"/>
</dbReference>
<feature type="domain" description="EF-hand" evidence="4">
    <location>
        <begin position="445"/>
        <end position="480"/>
    </location>
</feature>
<dbReference type="InterPro" id="IPR011706">
    <property type="entry name" value="Cu-oxidase_C"/>
</dbReference>
<dbReference type="InterPro" id="IPR002355">
    <property type="entry name" value="Cu_oxidase_Cu_BS"/>
</dbReference>
<feature type="domain" description="EF-hand" evidence="4">
    <location>
        <begin position="599"/>
        <end position="634"/>
    </location>
</feature>
<dbReference type="Gene3D" id="2.60.40.420">
    <property type="entry name" value="Cupredoxins - blue copper proteins"/>
    <property type="match status" value="2"/>
</dbReference>
<accession>A0A7R8Z3R9</accession>
<name>A0A7R8Z3R9_TIMDO</name>
<feature type="domain" description="EF-hand" evidence="4">
    <location>
        <begin position="481"/>
        <end position="516"/>
    </location>
</feature>
<evidence type="ECO:0000259" key="4">
    <source>
        <dbReference type="PROSITE" id="PS50222"/>
    </source>
</evidence>
<dbReference type="InterPro" id="IPR050230">
    <property type="entry name" value="CALM/Myosin/TropC-like"/>
</dbReference>
<dbReference type="PROSITE" id="PS00080">
    <property type="entry name" value="MULTICOPPER_OXIDASE2"/>
    <property type="match status" value="1"/>
</dbReference>
<dbReference type="GO" id="GO:0005509">
    <property type="term" value="F:calcium ion binding"/>
    <property type="evidence" value="ECO:0007669"/>
    <property type="project" value="InterPro"/>
</dbReference>
<proteinExistence type="predicted"/>
<organism evidence="5">
    <name type="scientific">Timema douglasi</name>
    <name type="common">Walking stick</name>
    <dbReference type="NCBI Taxonomy" id="61478"/>
    <lineage>
        <taxon>Eukaryota</taxon>
        <taxon>Metazoa</taxon>
        <taxon>Ecdysozoa</taxon>
        <taxon>Arthropoda</taxon>
        <taxon>Hexapoda</taxon>
        <taxon>Insecta</taxon>
        <taxon>Pterygota</taxon>
        <taxon>Neoptera</taxon>
        <taxon>Polyneoptera</taxon>
        <taxon>Phasmatodea</taxon>
        <taxon>Timematodea</taxon>
        <taxon>Timematoidea</taxon>
        <taxon>Timematidae</taxon>
        <taxon>Timema</taxon>
    </lineage>
</organism>
<dbReference type="Pfam" id="PF13499">
    <property type="entry name" value="EF-hand_7"/>
    <property type="match status" value="3"/>
</dbReference>
<dbReference type="CDD" id="cd00051">
    <property type="entry name" value="EFh"/>
    <property type="match status" value="3"/>
</dbReference>
<evidence type="ECO:0000256" key="3">
    <source>
        <dbReference type="ARBA" id="ARBA00022837"/>
    </source>
</evidence>
<keyword evidence="1" id="KW-0479">Metal-binding</keyword>
<keyword evidence="3" id="KW-0106">Calcium</keyword>
<dbReference type="GO" id="GO:0016491">
    <property type="term" value="F:oxidoreductase activity"/>
    <property type="evidence" value="ECO:0007669"/>
    <property type="project" value="InterPro"/>
</dbReference>
<dbReference type="InterPro" id="IPR011992">
    <property type="entry name" value="EF-hand-dom_pair"/>
</dbReference>
<dbReference type="PROSITE" id="PS50222">
    <property type="entry name" value="EF_HAND_2"/>
    <property type="match status" value="5"/>
</dbReference>
<dbReference type="PANTHER" id="PTHR23048:SF0">
    <property type="entry name" value="CALMODULIN LIKE 3"/>
    <property type="match status" value="1"/>
</dbReference>
<dbReference type="SMART" id="SM00054">
    <property type="entry name" value="EFh"/>
    <property type="match status" value="7"/>
</dbReference>
<dbReference type="PROSITE" id="PS00079">
    <property type="entry name" value="MULTICOPPER_OXIDASE1"/>
    <property type="match status" value="1"/>
</dbReference>
<dbReference type="InterPro" id="IPR033138">
    <property type="entry name" value="Cu_oxidase_CS"/>
</dbReference>
<dbReference type="InterPro" id="IPR002048">
    <property type="entry name" value="EF_hand_dom"/>
</dbReference>
<dbReference type="Pfam" id="PF07731">
    <property type="entry name" value="Cu-oxidase_2"/>
    <property type="match status" value="1"/>
</dbReference>
<dbReference type="SUPFAM" id="SSF47473">
    <property type="entry name" value="EF-hand"/>
    <property type="match status" value="2"/>
</dbReference>
<gene>
    <name evidence="5" type="ORF">TDIB3V08_LOCUS1289</name>
</gene>
<keyword evidence="2" id="KW-0677">Repeat</keyword>
<dbReference type="AlphaFoldDB" id="A0A7R8Z3R9"/>
<dbReference type="EMBL" id="OA564594">
    <property type="protein sequence ID" value="CAD7194877.1"/>
    <property type="molecule type" value="Genomic_DNA"/>
</dbReference>
<sequence length="795" mass="90370">MLEPPLPVLVAGQLNNISNVLPSSPILSQLEDIHPETFCSVNDSTWKECFHVIKIPLGAVVEFLLVDHKDNARVLAYCLADPLVVLLILFGHTTCRLRYLKTTNQHWHVCITLSTLERQIEVNVEPFYLHLSTYLHSRMLTAEIPNGLTHPFHLHGYEFAVLAVGLFKRGQTPEDVQRELHSGELKREKDGPPTFKDTIAIPSTGFAVVRIKADNPGYWYFHCHFLYHLVSGMSVVLQVGERHDIPPVPRGFPKCGDYVPWCRTPDHQALRGSGLSQTSKTERVSFSEHTPIDDSEYVQEHTPIDDSECAQEYTPIDDSKCAQEYVLLDEPECVQEYIILDELDSWLSCNCRGLGVAGKRPNFRKLPQLTMPGQSAERHLPHRPHFGEMTELCTTQSCSASCHSAKFRNLPPPLLWPSGKPPRVRNLWNKFIVVARRSIDELPVEQIALLRKAFEAFDREKKGCISTDMVRTILEMLGHHVDDQIIKDIIKEVDADGSGELEFDEFVTLAGRFLIEEDAEAMQQELKEAFRLYDKEGDGYITTAVLREILKELDDKLTKEELDMMIEEIDTDGSGTVDFDGCISTDMVGTILNLLGQQLEPETLKEIIDEVDADGSGELEFDEFVTLAGRFLVDEGTEDAEAMQQELREAFRLYDKEGKPLDFISNGYITTGVLREILKELDDKITEEELDMMIEEIDSDGSGTVDFDGLQNMFPDNRVGNGKYLFPRVYGSNDRRRRLNMNQRKQIQTECELTTEITCVCHLLKKQQQGENDYSTATLSYRKVKTKMQYSTNLI</sequence>
<evidence type="ECO:0000313" key="5">
    <source>
        <dbReference type="EMBL" id="CAD7194877.1"/>
    </source>
</evidence>
<reference evidence="5" key="1">
    <citation type="submission" date="2020-11" db="EMBL/GenBank/DDBJ databases">
        <authorList>
            <person name="Tran Van P."/>
        </authorList>
    </citation>
    <scope>NUCLEOTIDE SEQUENCE</scope>
</reference>
<evidence type="ECO:0000256" key="2">
    <source>
        <dbReference type="ARBA" id="ARBA00022737"/>
    </source>
</evidence>